<reference evidence="3" key="1">
    <citation type="submission" date="2021-01" db="EMBL/GenBank/DDBJ databases">
        <authorList>
            <person name="Corre E."/>
            <person name="Pelletier E."/>
            <person name="Niang G."/>
            <person name="Scheremetjew M."/>
            <person name="Finn R."/>
            <person name="Kale V."/>
            <person name="Holt S."/>
            <person name="Cochrane G."/>
            <person name="Meng A."/>
            <person name="Brown T."/>
            <person name="Cohen L."/>
        </authorList>
    </citation>
    <scope>NUCLEOTIDE SEQUENCE</scope>
    <source>
        <strain evidence="3">CCMP1320</strain>
    </source>
</reference>
<protein>
    <recommendedName>
        <fullName evidence="2">UBX domain-containing protein</fullName>
    </recommendedName>
</protein>
<dbReference type="SUPFAM" id="SSF54236">
    <property type="entry name" value="Ubiquitin-like"/>
    <property type="match status" value="1"/>
</dbReference>
<dbReference type="EMBL" id="HBIP01036022">
    <property type="protein sequence ID" value="CAE0506847.1"/>
    <property type="molecule type" value="Transcribed_RNA"/>
</dbReference>
<sequence length="118" mass="12806">MTSSMRQATSKSSSKKGLPSTTTLRVRFPEGVVLQGVFGVKEPCSCVHAWVAQALRFPGSYFELIAPSRQPLPMGGTSIRDVPDIVPSAVLNFRMSGSFTKQGLSNLSDEMLKQTRAE</sequence>
<accession>A0A7S3R9T9</accession>
<dbReference type="InterPro" id="IPR001012">
    <property type="entry name" value="UBX_dom"/>
</dbReference>
<dbReference type="GO" id="GO:0005737">
    <property type="term" value="C:cytoplasm"/>
    <property type="evidence" value="ECO:0007669"/>
    <property type="project" value="TreeGrafter"/>
</dbReference>
<feature type="domain" description="UBX" evidence="2">
    <location>
        <begin position="20"/>
        <end position="91"/>
    </location>
</feature>
<feature type="compositionally biased region" description="Polar residues" evidence="1">
    <location>
        <begin position="1"/>
        <end position="12"/>
    </location>
</feature>
<dbReference type="Pfam" id="PF00789">
    <property type="entry name" value="UBX"/>
    <property type="match status" value="1"/>
</dbReference>
<organism evidence="3">
    <name type="scientific">Dunaliella tertiolecta</name>
    <name type="common">Green alga</name>
    <dbReference type="NCBI Taxonomy" id="3047"/>
    <lineage>
        <taxon>Eukaryota</taxon>
        <taxon>Viridiplantae</taxon>
        <taxon>Chlorophyta</taxon>
        <taxon>core chlorophytes</taxon>
        <taxon>Chlorophyceae</taxon>
        <taxon>CS clade</taxon>
        <taxon>Chlamydomonadales</taxon>
        <taxon>Dunaliellaceae</taxon>
        <taxon>Dunaliella</taxon>
    </lineage>
</organism>
<dbReference type="PANTHER" id="PTHR23153">
    <property type="entry name" value="UBX-RELATED"/>
    <property type="match status" value="1"/>
</dbReference>
<feature type="region of interest" description="Disordered" evidence="1">
    <location>
        <begin position="1"/>
        <end position="22"/>
    </location>
</feature>
<evidence type="ECO:0000313" key="3">
    <source>
        <dbReference type="EMBL" id="CAE0506847.1"/>
    </source>
</evidence>
<gene>
    <name evidence="3" type="ORF">DTER00134_LOCUS21923</name>
</gene>
<evidence type="ECO:0000256" key="1">
    <source>
        <dbReference type="SAM" id="MobiDB-lite"/>
    </source>
</evidence>
<evidence type="ECO:0000259" key="2">
    <source>
        <dbReference type="Pfam" id="PF00789"/>
    </source>
</evidence>
<proteinExistence type="predicted"/>
<dbReference type="InterPro" id="IPR029071">
    <property type="entry name" value="Ubiquitin-like_domsf"/>
</dbReference>
<dbReference type="AlphaFoldDB" id="A0A7S3R9T9"/>
<name>A0A7S3R9T9_DUNTE</name>
<dbReference type="PANTHER" id="PTHR23153:SF38">
    <property type="entry name" value="UBX DOMAIN-CONTAINING PROTEIN 6"/>
    <property type="match status" value="1"/>
</dbReference>